<evidence type="ECO:0000256" key="2">
    <source>
        <dbReference type="ARBA" id="ARBA00022692"/>
    </source>
</evidence>
<dbReference type="InterPro" id="IPR024528">
    <property type="entry name" value="ThrE_2"/>
</dbReference>
<evidence type="ECO:0000256" key="6">
    <source>
        <dbReference type="SAM" id="Phobius"/>
    </source>
</evidence>
<feature type="transmembrane region" description="Helical" evidence="6">
    <location>
        <begin position="333"/>
        <end position="350"/>
    </location>
</feature>
<organism evidence="9 10">
    <name type="scientific">Namhaeicola litoreus</name>
    <dbReference type="NCBI Taxonomy" id="1052145"/>
    <lineage>
        <taxon>Bacteria</taxon>
        <taxon>Pseudomonadati</taxon>
        <taxon>Bacteroidota</taxon>
        <taxon>Flavobacteriia</taxon>
        <taxon>Flavobacteriales</taxon>
        <taxon>Flavobacteriaceae</taxon>
        <taxon>Namhaeicola</taxon>
    </lineage>
</organism>
<evidence type="ECO:0000313" key="9">
    <source>
        <dbReference type="EMBL" id="MFD1315131.1"/>
    </source>
</evidence>
<evidence type="ECO:0000313" key="10">
    <source>
        <dbReference type="Proteomes" id="UP001597201"/>
    </source>
</evidence>
<dbReference type="InterPro" id="IPR051361">
    <property type="entry name" value="ThrE/Ser_Exporter"/>
</dbReference>
<dbReference type="InterPro" id="IPR010619">
    <property type="entry name" value="ThrE-like_N"/>
</dbReference>
<evidence type="ECO:0000256" key="3">
    <source>
        <dbReference type="ARBA" id="ARBA00022989"/>
    </source>
</evidence>
<reference evidence="10" key="1">
    <citation type="journal article" date="2019" name="Int. J. Syst. Evol. Microbiol.">
        <title>The Global Catalogue of Microorganisms (GCM) 10K type strain sequencing project: providing services to taxonomists for standard genome sequencing and annotation.</title>
        <authorList>
            <consortium name="The Broad Institute Genomics Platform"/>
            <consortium name="The Broad Institute Genome Sequencing Center for Infectious Disease"/>
            <person name="Wu L."/>
            <person name="Ma J."/>
        </authorList>
    </citation>
    <scope>NUCLEOTIDE SEQUENCE [LARGE SCALE GENOMIC DNA]</scope>
    <source>
        <strain evidence="10">CCUG 61485</strain>
    </source>
</reference>
<proteinExistence type="inferred from homology"/>
<comment type="subcellular location">
    <subcellularLocation>
        <location evidence="1">Membrane</location>
        <topology evidence="1">Multi-pass membrane protein</topology>
    </subcellularLocation>
</comment>
<dbReference type="Proteomes" id="UP001597201">
    <property type="component" value="Unassembled WGS sequence"/>
</dbReference>
<dbReference type="Pfam" id="PF12821">
    <property type="entry name" value="ThrE_2"/>
    <property type="match status" value="1"/>
</dbReference>
<accession>A0ABW3Y1V3</accession>
<name>A0ABW3Y1V3_9FLAO</name>
<dbReference type="RefSeq" id="WP_377177053.1">
    <property type="nucleotide sequence ID" value="NZ_JBHTMY010000002.1"/>
</dbReference>
<evidence type="ECO:0000259" key="8">
    <source>
        <dbReference type="Pfam" id="PF12821"/>
    </source>
</evidence>
<dbReference type="EMBL" id="JBHTMY010000002">
    <property type="protein sequence ID" value="MFD1315131.1"/>
    <property type="molecule type" value="Genomic_DNA"/>
</dbReference>
<feature type="transmembrane region" description="Helical" evidence="6">
    <location>
        <begin position="357"/>
        <end position="378"/>
    </location>
</feature>
<evidence type="ECO:0000259" key="7">
    <source>
        <dbReference type="Pfam" id="PF06738"/>
    </source>
</evidence>
<feature type="domain" description="Threonine/Serine exporter ThrE" evidence="8">
    <location>
        <begin position="289"/>
        <end position="409"/>
    </location>
</feature>
<feature type="transmembrane region" description="Helical" evidence="6">
    <location>
        <begin position="308"/>
        <end position="327"/>
    </location>
</feature>
<feature type="domain" description="Threonine/serine exporter-like N-terminal" evidence="7">
    <location>
        <begin position="25"/>
        <end position="265"/>
    </location>
</feature>
<keyword evidence="4 6" id="KW-0472">Membrane</keyword>
<feature type="transmembrane region" description="Helical" evidence="6">
    <location>
        <begin position="393"/>
        <end position="414"/>
    </location>
</feature>
<keyword evidence="3 6" id="KW-1133">Transmembrane helix</keyword>
<sequence length="420" mass="44837">MENLEKDSKAFSASPKVSFDDAWNFIMKVGLAAHKYGATSGRLEFLLKGLAQDFGYKGNFKSTPVEIRFGLQETPAAPKRVEVLATPPLNIDLDKLARLGDVLNEIKAGTLSLNDAAPRIDAIDQMPPPWGKFASMLGYVFTGFGFALLLGAGWTDTLLAAVFSLIVYGIVLLSPRLGATAVKWMPLTSAVVVGFLAGLTKHWLPDLNLVLVILCGVIMLLPGYAISLGTGELVTKHVKSGFYNLKSGLVALIKQIAGAIIGVRLASVFVTIGVAAPQAPVDQKWIILFFPLLLVGLALAFQVPRRDLAWSVLVSAIAYLGVLWGSSLMNANLGNLLGTILAVIIGIFWSSKTGRPASIVVMPAILLLVGGTIGFRGLANLASGNMVLGVEQFFQMFIVALTIMLGVLIGFFIMKPKPNL</sequence>
<evidence type="ECO:0000256" key="5">
    <source>
        <dbReference type="ARBA" id="ARBA00034125"/>
    </source>
</evidence>
<feature type="transmembrane region" description="Helical" evidence="6">
    <location>
        <begin position="210"/>
        <end position="235"/>
    </location>
</feature>
<dbReference type="PANTHER" id="PTHR31082">
    <property type="entry name" value="PHEROMONE-REGULATED MEMBRANE PROTEIN 10"/>
    <property type="match status" value="1"/>
</dbReference>
<protein>
    <submittedName>
        <fullName evidence="9">Threonine/serine exporter ThrE family protein</fullName>
    </submittedName>
</protein>
<evidence type="ECO:0000256" key="1">
    <source>
        <dbReference type="ARBA" id="ARBA00004141"/>
    </source>
</evidence>
<feature type="transmembrane region" description="Helical" evidence="6">
    <location>
        <begin position="256"/>
        <end position="279"/>
    </location>
</feature>
<dbReference type="Pfam" id="PF06738">
    <property type="entry name" value="ThrE"/>
    <property type="match status" value="1"/>
</dbReference>
<feature type="transmembrane region" description="Helical" evidence="6">
    <location>
        <begin position="285"/>
        <end position="301"/>
    </location>
</feature>
<keyword evidence="10" id="KW-1185">Reference proteome</keyword>
<comment type="caution">
    <text evidence="9">The sequence shown here is derived from an EMBL/GenBank/DDBJ whole genome shotgun (WGS) entry which is preliminary data.</text>
</comment>
<feature type="transmembrane region" description="Helical" evidence="6">
    <location>
        <begin position="184"/>
        <end position="204"/>
    </location>
</feature>
<evidence type="ECO:0000256" key="4">
    <source>
        <dbReference type="ARBA" id="ARBA00023136"/>
    </source>
</evidence>
<comment type="similarity">
    <text evidence="5">Belongs to the ThrE exporter (TC 2.A.79) family.</text>
</comment>
<gene>
    <name evidence="9" type="ORF">ACFQ39_05840</name>
</gene>
<keyword evidence="2 6" id="KW-0812">Transmembrane</keyword>
<feature type="transmembrane region" description="Helical" evidence="6">
    <location>
        <begin position="133"/>
        <end position="152"/>
    </location>
</feature>
<feature type="transmembrane region" description="Helical" evidence="6">
    <location>
        <begin position="158"/>
        <end position="177"/>
    </location>
</feature>
<dbReference type="PANTHER" id="PTHR31082:SF4">
    <property type="entry name" value="PHEROMONE-REGULATED MEMBRANE PROTEIN 10"/>
    <property type="match status" value="1"/>
</dbReference>